<evidence type="ECO:0000313" key="1">
    <source>
        <dbReference type="EMBL" id="NUQ89284.1"/>
    </source>
</evidence>
<reference evidence="1 4" key="2">
    <citation type="submission" date="2020-05" db="EMBL/GenBank/DDBJ databases">
        <title>DNA-SIP metagenomic assembled genomes.</title>
        <authorList>
            <person name="Yu J."/>
        </authorList>
    </citation>
    <scope>NUCLEOTIDE SEQUENCE [LARGE SCALE GENOMIC DNA]</scope>
    <source>
        <strain evidence="1">Bin5.27</strain>
    </source>
</reference>
<name>A0A2T0UNN5_9ACTN</name>
<dbReference type="InterPro" id="IPR036689">
    <property type="entry name" value="ESAT-6-like_sf"/>
</dbReference>
<sequence length="114" mass="11942">MGGFNVSPETIRQAADQLDAGIEEVQALYDQFTASVEQYADAFGGDIIGTAGGIGHQVLMDAADGCFTTNIEDLTTISQALRDMADDHEVSDDEIAAVFSKLQGDLQSGPAQSA</sequence>
<organism evidence="2 3">
    <name type="scientific">Glycomyces artemisiae</name>
    <dbReference type="NCBI Taxonomy" id="1076443"/>
    <lineage>
        <taxon>Bacteria</taxon>
        <taxon>Bacillati</taxon>
        <taxon>Actinomycetota</taxon>
        <taxon>Actinomycetes</taxon>
        <taxon>Glycomycetales</taxon>
        <taxon>Glycomycetaceae</taxon>
        <taxon>Glycomyces</taxon>
    </lineage>
</organism>
<dbReference type="EMBL" id="JABFXE010000515">
    <property type="protein sequence ID" value="NUQ89284.1"/>
    <property type="molecule type" value="Genomic_DNA"/>
</dbReference>
<dbReference type="EMBL" id="PVTJ01000003">
    <property type="protein sequence ID" value="PRY59532.1"/>
    <property type="molecule type" value="Genomic_DNA"/>
</dbReference>
<dbReference type="RefSeq" id="WP_106363462.1">
    <property type="nucleotide sequence ID" value="NZ_PVTJ01000003.1"/>
</dbReference>
<keyword evidence="3" id="KW-1185">Reference proteome</keyword>
<comment type="caution">
    <text evidence="2">The sequence shown here is derived from an EMBL/GenBank/DDBJ whole genome shotgun (WGS) entry which is preliminary data.</text>
</comment>
<proteinExistence type="predicted"/>
<evidence type="ECO:0000313" key="2">
    <source>
        <dbReference type="EMBL" id="PRY59532.1"/>
    </source>
</evidence>
<reference evidence="2 3" key="1">
    <citation type="submission" date="2018-03" db="EMBL/GenBank/DDBJ databases">
        <title>Genomic Encyclopedia of Type Strains, Phase III (KMG-III): the genomes of soil and plant-associated and newly described type strains.</title>
        <authorList>
            <person name="Whitman W."/>
        </authorList>
    </citation>
    <scope>NUCLEOTIDE SEQUENCE [LARGE SCALE GENOMIC DNA]</scope>
    <source>
        <strain evidence="2 3">CGMCC 4.7067</strain>
    </source>
</reference>
<evidence type="ECO:0000313" key="4">
    <source>
        <dbReference type="Proteomes" id="UP000574690"/>
    </source>
</evidence>
<dbReference type="OrthoDB" id="3627085at2"/>
<protein>
    <submittedName>
        <fullName evidence="2">Uncharacterized protein YukE</fullName>
    </submittedName>
</protein>
<dbReference type="Proteomes" id="UP000238176">
    <property type="component" value="Unassembled WGS sequence"/>
</dbReference>
<evidence type="ECO:0000313" key="3">
    <source>
        <dbReference type="Proteomes" id="UP000238176"/>
    </source>
</evidence>
<dbReference type="Gene3D" id="1.10.287.1060">
    <property type="entry name" value="ESAT-6-like"/>
    <property type="match status" value="1"/>
</dbReference>
<gene>
    <name evidence="2" type="ORF">B0I28_1036</name>
    <name evidence="1" type="ORF">HOQ43_12570</name>
</gene>
<dbReference type="AlphaFoldDB" id="A0A2T0UNN5"/>
<accession>A0A2T0UNN5</accession>
<dbReference type="SUPFAM" id="SSF140453">
    <property type="entry name" value="EsxAB dimer-like"/>
    <property type="match status" value="1"/>
</dbReference>
<dbReference type="Proteomes" id="UP000574690">
    <property type="component" value="Unassembled WGS sequence"/>
</dbReference>